<gene>
    <name evidence="4" type="ORF">Pmi06nite_14490</name>
</gene>
<keyword evidence="5" id="KW-1185">Reference proteome</keyword>
<keyword evidence="2" id="KW-0812">Transmembrane</keyword>
<evidence type="ECO:0000256" key="2">
    <source>
        <dbReference type="SAM" id="Phobius"/>
    </source>
</evidence>
<reference evidence="4 5" key="1">
    <citation type="submission" date="2021-01" db="EMBL/GenBank/DDBJ databases">
        <title>Whole genome shotgun sequence of Planotetraspora mira NBRC 15435.</title>
        <authorList>
            <person name="Komaki H."/>
            <person name="Tamura T."/>
        </authorList>
    </citation>
    <scope>NUCLEOTIDE SEQUENCE [LARGE SCALE GENOMIC DNA]</scope>
    <source>
        <strain evidence="4 5">NBRC 15435</strain>
    </source>
</reference>
<proteinExistence type="predicted"/>
<dbReference type="AlphaFoldDB" id="A0A8J3TLJ9"/>
<dbReference type="Proteomes" id="UP000650628">
    <property type="component" value="Unassembled WGS sequence"/>
</dbReference>
<dbReference type="Pfam" id="PF12229">
    <property type="entry name" value="PG_binding_4"/>
    <property type="match status" value="2"/>
</dbReference>
<dbReference type="RefSeq" id="WP_377344253.1">
    <property type="nucleotide sequence ID" value="NZ_JBHTHH010000020.1"/>
</dbReference>
<protein>
    <submittedName>
        <fullName evidence="4">Vanomycin resistance protein VanB</fullName>
    </submittedName>
</protein>
<evidence type="ECO:0000313" key="5">
    <source>
        <dbReference type="Proteomes" id="UP000650628"/>
    </source>
</evidence>
<feature type="domain" description="YoaR-like putative peptidoglycan binding" evidence="3">
    <location>
        <begin position="192"/>
        <end position="263"/>
    </location>
</feature>
<sequence length="636" mass="67833">MSPHSARWAGRRARTMGEPVEGASTTAYAPPARAVASAPRGAEDEEITWRAHGWAAESMTSSHLIETVPEATPPRRWLRRTLLGLGVAAAAGTVGYCAAAGALAGEVLPGTRVAGVDIGGLSPASAEAALRQGIAKSAERPLIAHLGPAGSDTVDGREVLPPGEIGLSVDVPGTVADAGAGWPTPVAVARVLLGGQEVAPRVAVDGERLTARVAELAAAIDVPVREGYVGYRGLEPRVTLPKDGRALDQAAAARSLRAAYLHSQEPVRLSVGVVSPQVSAAVMRRVAQTTARTAVAAPFTLRNGSREVVLSRQDLAADLRFVAAGRDVMRPSFDADEAAAAFRSGLIGDDRAPRDATFEIVEGRPRVVPSHTGQAIDADGLGRIVSGVLTDGGSRTVDVPVTKGAPRLTTAQARKLGVAEQVSSFTTYYPCCAPRVTNIHRIAEIVNGHLVRPGETFSLNGLVGRRDLARGFVEAPMILDGRYVNDVGGGVSQFTTTMFNAVFFGGFQDVQHTPHSFYISRYPAGRESTVSFPQPDFRWRNDSPYGVFITTSYTNTSVTVRFWSTKRFDVEAESSARYDVKGFPTLADDGPECIPMTGVDGFTIDVWRIFKKDDEVVRRQRFRTTYTPEPQLTCRP</sequence>
<keyword evidence="2" id="KW-0472">Membrane</keyword>
<feature type="region of interest" description="Disordered" evidence="1">
    <location>
        <begin position="1"/>
        <end position="27"/>
    </location>
</feature>
<dbReference type="PANTHER" id="PTHR35788">
    <property type="entry name" value="EXPORTED PROTEIN-RELATED"/>
    <property type="match status" value="1"/>
</dbReference>
<evidence type="ECO:0000256" key="1">
    <source>
        <dbReference type="SAM" id="MobiDB-lite"/>
    </source>
</evidence>
<accession>A0A8J3TLJ9</accession>
<dbReference type="EMBL" id="BOOO01000007">
    <property type="protein sequence ID" value="GII28007.1"/>
    <property type="molecule type" value="Genomic_DNA"/>
</dbReference>
<dbReference type="InterPro" id="IPR052913">
    <property type="entry name" value="Glycopeptide_resist_protein"/>
</dbReference>
<keyword evidence="2" id="KW-1133">Transmembrane helix</keyword>
<organism evidence="4 5">
    <name type="scientific">Planotetraspora mira</name>
    <dbReference type="NCBI Taxonomy" id="58121"/>
    <lineage>
        <taxon>Bacteria</taxon>
        <taxon>Bacillati</taxon>
        <taxon>Actinomycetota</taxon>
        <taxon>Actinomycetes</taxon>
        <taxon>Streptosporangiales</taxon>
        <taxon>Streptosporangiaceae</taxon>
        <taxon>Planotetraspora</taxon>
    </lineage>
</organism>
<dbReference type="Pfam" id="PF04294">
    <property type="entry name" value="VanW"/>
    <property type="match status" value="1"/>
</dbReference>
<name>A0A8J3TLJ9_9ACTN</name>
<feature type="transmembrane region" description="Helical" evidence="2">
    <location>
        <begin position="82"/>
        <end position="104"/>
    </location>
</feature>
<dbReference type="PANTHER" id="PTHR35788:SF1">
    <property type="entry name" value="EXPORTED PROTEIN"/>
    <property type="match status" value="1"/>
</dbReference>
<dbReference type="InterPro" id="IPR007391">
    <property type="entry name" value="Vancomycin_resist_VanW"/>
</dbReference>
<evidence type="ECO:0000313" key="4">
    <source>
        <dbReference type="EMBL" id="GII28007.1"/>
    </source>
</evidence>
<comment type="caution">
    <text evidence="4">The sequence shown here is derived from an EMBL/GenBank/DDBJ whole genome shotgun (WGS) entry which is preliminary data.</text>
</comment>
<dbReference type="InterPro" id="IPR022029">
    <property type="entry name" value="YoaR-like_PG-bd"/>
</dbReference>
<feature type="domain" description="YoaR-like putative peptidoglycan binding" evidence="3">
    <location>
        <begin position="332"/>
        <end position="397"/>
    </location>
</feature>
<evidence type="ECO:0000259" key="3">
    <source>
        <dbReference type="Pfam" id="PF12229"/>
    </source>
</evidence>